<dbReference type="Gene3D" id="3.30.420.130">
    <property type="entry name" value="Dinitrogenase iron-molybdenum cofactor biosynthesis domain"/>
    <property type="match status" value="1"/>
</dbReference>
<dbReference type="InterPro" id="IPR033756">
    <property type="entry name" value="YlxH/NBP35"/>
</dbReference>
<protein>
    <recommendedName>
        <fullName evidence="6">Iron-sulfur cluster carrier protein</fullName>
    </recommendedName>
</protein>
<dbReference type="CDD" id="cd02037">
    <property type="entry name" value="Mrp_NBP35"/>
    <property type="match status" value="1"/>
</dbReference>
<evidence type="ECO:0000256" key="7">
    <source>
        <dbReference type="SAM" id="MobiDB-lite"/>
    </source>
</evidence>
<dbReference type="InterPro" id="IPR019591">
    <property type="entry name" value="Mrp/NBP35_ATP-bd"/>
</dbReference>
<dbReference type="InterPro" id="IPR027417">
    <property type="entry name" value="P-loop_NTPase"/>
</dbReference>
<dbReference type="SUPFAM" id="SSF52540">
    <property type="entry name" value="P-loop containing nucleoside triphosphate hydrolases"/>
    <property type="match status" value="1"/>
</dbReference>
<comment type="similarity">
    <text evidence="6">Belongs to the Mrp/NBP35 ATP-binding proteins family.</text>
</comment>
<proteinExistence type="inferred from homology"/>
<accession>A0A2Z6AVY6</accession>
<dbReference type="KEGG" id="dfl:DFE_0693"/>
<evidence type="ECO:0000256" key="6">
    <source>
        <dbReference type="HAMAP-Rule" id="MF_02040"/>
    </source>
</evidence>
<dbReference type="GO" id="GO:0016226">
    <property type="term" value="P:iron-sulfur cluster assembly"/>
    <property type="evidence" value="ECO:0007669"/>
    <property type="project" value="InterPro"/>
</dbReference>
<keyword evidence="4 6" id="KW-0408">Iron</keyword>
<dbReference type="HAMAP" id="MF_02040">
    <property type="entry name" value="Mrp_NBP35"/>
    <property type="match status" value="1"/>
</dbReference>
<dbReference type="GO" id="GO:0046872">
    <property type="term" value="F:metal ion binding"/>
    <property type="evidence" value="ECO:0007669"/>
    <property type="project" value="UniProtKB-KW"/>
</dbReference>
<dbReference type="SUPFAM" id="SSF53146">
    <property type="entry name" value="Nitrogenase accessory factor-like"/>
    <property type="match status" value="1"/>
</dbReference>
<keyword evidence="1 6" id="KW-0479">Metal-binding</keyword>
<sequence length="422" mass="44574">MSHECGNCSGNDGSCSPDSCGTNPQDEKIKNTLSKIKRKLVVMSGKGGVGKSTVATNIAVALSMAGMKVGLLDVDVHGPSVPRLLSLSDAKPHMERDCMEPVPYSDNLYVMSLGFLLPSKNDAVIWRGPVKIGLIRQFISDVVWGELDYLIVDCPPGTGDEPLSALQELGSDAQAVIVTTPQGVAIDDVRRSVTFCDQVGNKVFGIVENMSGFTCSKCGHVEDIFNSGGGEALAKEMNVNFLGRIPLDPAVARSGDEGYSILKLGEHTPTSEAMNRIIKPMLGMAERLQELVAPGAASIKAEPVISSNGESVIAIPVAGGQLCQHFGHCDVFTFITVDNETKTIKSSEDRTPPPHEPGVLPNWLADQGAHLIIAGGMGSRAQSLFTERGLKVLVGATPAPAEDVVKSYLAGGLTLGQNICDH</sequence>
<keyword evidence="10" id="KW-1185">Reference proteome</keyword>
<dbReference type="Proteomes" id="UP000269883">
    <property type="component" value="Chromosome"/>
</dbReference>
<dbReference type="FunFam" id="3.40.50.300:FF:001119">
    <property type="entry name" value="Iron-sulfur cluster carrier protein"/>
    <property type="match status" value="1"/>
</dbReference>
<evidence type="ECO:0000313" key="9">
    <source>
        <dbReference type="EMBL" id="BBD07419.1"/>
    </source>
</evidence>
<dbReference type="PANTHER" id="PTHR23264:SF19">
    <property type="entry name" value="CYTOSOLIC FE-S CLUSTER ASSEMBLY FACTOR NUBP2"/>
    <property type="match status" value="1"/>
</dbReference>
<evidence type="ECO:0000256" key="3">
    <source>
        <dbReference type="ARBA" id="ARBA00022840"/>
    </source>
</evidence>
<feature type="domain" description="Dinitrogenase iron-molybdenum cofactor biosynthesis" evidence="8">
    <location>
        <begin position="319"/>
        <end position="409"/>
    </location>
</feature>
<dbReference type="GO" id="GO:0016887">
    <property type="term" value="F:ATP hydrolysis activity"/>
    <property type="evidence" value="ECO:0007669"/>
    <property type="project" value="UniProtKB-UniRule"/>
</dbReference>
<evidence type="ECO:0000256" key="2">
    <source>
        <dbReference type="ARBA" id="ARBA00022741"/>
    </source>
</evidence>
<organism evidence="9 10">
    <name type="scientific">Desulfovibrio ferrophilus</name>
    <dbReference type="NCBI Taxonomy" id="241368"/>
    <lineage>
        <taxon>Bacteria</taxon>
        <taxon>Pseudomonadati</taxon>
        <taxon>Thermodesulfobacteriota</taxon>
        <taxon>Desulfovibrionia</taxon>
        <taxon>Desulfovibrionales</taxon>
        <taxon>Desulfovibrionaceae</taxon>
        <taxon>Desulfovibrio</taxon>
    </lineage>
</organism>
<dbReference type="PANTHER" id="PTHR23264">
    <property type="entry name" value="NUCLEOTIDE-BINDING PROTEIN NBP35 YEAST -RELATED"/>
    <property type="match status" value="1"/>
</dbReference>
<name>A0A2Z6AVY6_9BACT</name>
<keyword evidence="3 6" id="KW-0067">ATP-binding</keyword>
<dbReference type="GO" id="GO:0051536">
    <property type="term" value="F:iron-sulfur cluster binding"/>
    <property type="evidence" value="ECO:0007669"/>
    <property type="project" value="UniProtKB-UniRule"/>
</dbReference>
<dbReference type="GO" id="GO:0005524">
    <property type="term" value="F:ATP binding"/>
    <property type="evidence" value="ECO:0007669"/>
    <property type="project" value="UniProtKB-UniRule"/>
</dbReference>
<comment type="function">
    <text evidence="6">Binds and transfers iron-sulfur (Fe-S) clusters to target apoproteins. Can hydrolyze ATP.</text>
</comment>
<dbReference type="NCBIfam" id="NF041136">
    <property type="entry name" value="MrpORP"/>
    <property type="match status" value="1"/>
</dbReference>
<dbReference type="CDD" id="cd00851">
    <property type="entry name" value="MTH1175"/>
    <property type="match status" value="1"/>
</dbReference>
<keyword evidence="2 6" id="KW-0547">Nucleotide-binding</keyword>
<dbReference type="InterPro" id="IPR033913">
    <property type="entry name" value="MTH1175_dom"/>
</dbReference>
<evidence type="ECO:0000256" key="4">
    <source>
        <dbReference type="ARBA" id="ARBA00023004"/>
    </source>
</evidence>
<dbReference type="AlphaFoldDB" id="A0A2Z6AVY6"/>
<evidence type="ECO:0000256" key="1">
    <source>
        <dbReference type="ARBA" id="ARBA00022723"/>
    </source>
</evidence>
<dbReference type="GO" id="GO:0140663">
    <property type="term" value="F:ATP-dependent FeS chaperone activity"/>
    <property type="evidence" value="ECO:0007669"/>
    <property type="project" value="InterPro"/>
</dbReference>
<feature type="region of interest" description="Disordered" evidence="7">
    <location>
        <begin position="1"/>
        <end position="23"/>
    </location>
</feature>
<feature type="compositionally biased region" description="Polar residues" evidence="7">
    <location>
        <begin position="8"/>
        <end position="23"/>
    </location>
</feature>
<dbReference type="Pfam" id="PF02579">
    <property type="entry name" value="Nitro_FeMo-Co"/>
    <property type="match status" value="1"/>
</dbReference>
<dbReference type="InterPro" id="IPR000808">
    <property type="entry name" value="Mrp-like_CS"/>
</dbReference>
<dbReference type="RefSeq" id="WP_126376654.1">
    <property type="nucleotide sequence ID" value="NZ_AP017378.1"/>
</dbReference>
<reference evidence="9 10" key="1">
    <citation type="journal article" date="2018" name="Sci. Adv.">
        <title>Multi-heme cytochromes provide a pathway for survival in energy-limited environments.</title>
        <authorList>
            <person name="Deng X."/>
            <person name="Dohmae N."/>
            <person name="Nealson K.H."/>
            <person name="Hashimoto K."/>
            <person name="Okamoto A."/>
        </authorList>
    </citation>
    <scope>NUCLEOTIDE SEQUENCE [LARGE SCALE GENOMIC DNA]</scope>
    <source>
        <strain evidence="9 10">IS5</strain>
    </source>
</reference>
<feature type="binding site" evidence="6">
    <location>
        <begin position="45"/>
        <end position="52"/>
    </location>
    <ligand>
        <name>ATP</name>
        <dbReference type="ChEBI" id="CHEBI:30616"/>
    </ligand>
</feature>
<keyword evidence="6" id="KW-0378">Hydrolase</keyword>
<evidence type="ECO:0000313" key="10">
    <source>
        <dbReference type="Proteomes" id="UP000269883"/>
    </source>
</evidence>
<dbReference type="GO" id="GO:0005829">
    <property type="term" value="C:cytosol"/>
    <property type="evidence" value="ECO:0007669"/>
    <property type="project" value="TreeGrafter"/>
</dbReference>
<dbReference type="PROSITE" id="PS01215">
    <property type="entry name" value="MRP"/>
    <property type="match status" value="1"/>
</dbReference>
<dbReference type="Gene3D" id="3.40.50.300">
    <property type="entry name" value="P-loop containing nucleotide triphosphate hydrolases"/>
    <property type="match status" value="1"/>
</dbReference>
<evidence type="ECO:0000256" key="5">
    <source>
        <dbReference type="ARBA" id="ARBA00023014"/>
    </source>
</evidence>
<dbReference type="Pfam" id="PF10609">
    <property type="entry name" value="ParA"/>
    <property type="match status" value="1"/>
</dbReference>
<dbReference type="OrthoDB" id="9809679at2"/>
<dbReference type="InterPro" id="IPR036105">
    <property type="entry name" value="DiNase_FeMo-co_biosyn_sf"/>
</dbReference>
<dbReference type="InterPro" id="IPR003731">
    <property type="entry name" value="Di-Nase_FeMo-co_biosynth"/>
</dbReference>
<gene>
    <name evidence="9" type="ORF">DFE_0693</name>
</gene>
<evidence type="ECO:0000259" key="8">
    <source>
        <dbReference type="Pfam" id="PF02579"/>
    </source>
</evidence>
<keyword evidence="5 6" id="KW-0411">Iron-sulfur</keyword>
<dbReference type="EMBL" id="AP017378">
    <property type="protein sequence ID" value="BBD07419.1"/>
    <property type="molecule type" value="Genomic_DNA"/>
</dbReference>
<comment type="subunit">
    <text evidence="6">Homodimer.</text>
</comment>